<keyword evidence="3" id="KW-0732">Signal</keyword>
<feature type="domain" description="Carboxylesterase type B" evidence="4">
    <location>
        <begin position="31"/>
        <end position="520"/>
    </location>
</feature>
<feature type="chain" id="PRO_5016189475" description="Carboxylic ester hydrolase" evidence="3">
    <location>
        <begin position="20"/>
        <end position="556"/>
    </location>
</feature>
<dbReference type="PANTHER" id="PTHR43918">
    <property type="entry name" value="ACETYLCHOLINESTERASE"/>
    <property type="match status" value="1"/>
</dbReference>
<dbReference type="SUPFAM" id="SSF53474">
    <property type="entry name" value="alpha/beta-Hydrolases"/>
    <property type="match status" value="1"/>
</dbReference>
<evidence type="ECO:0000313" key="5">
    <source>
        <dbReference type="EMBL" id="PYH48678.1"/>
    </source>
</evidence>
<keyword evidence="6" id="KW-1185">Reference proteome</keyword>
<dbReference type="InterPro" id="IPR019826">
    <property type="entry name" value="Carboxylesterase_B_AS"/>
</dbReference>
<dbReference type="AlphaFoldDB" id="A0A319AAM1"/>
<name>A0A319AAM1_9EURO</name>
<proteinExistence type="inferred from homology"/>
<dbReference type="GO" id="GO:0052689">
    <property type="term" value="F:carboxylic ester hydrolase activity"/>
    <property type="evidence" value="ECO:0007669"/>
    <property type="project" value="TreeGrafter"/>
</dbReference>
<dbReference type="Pfam" id="PF00135">
    <property type="entry name" value="COesterase"/>
    <property type="match status" value="1"/>
</dbReference>
<evidence type="ECO:0000256" key="2">
    <source>
        <dbReference type="ARBA" id="ARBA00022801"/>
    </source>
</evidence>
<dbReference type="GeneID" id="37071875"/>
<dbReference type="InterPro" id="IPR002018">
    <property type="entry name" value="CarbesteraseB"/>
</dbReference>
<evidence type="ECO:0000313" key="6">
    <source>
        <dbReference type="Proteomes" id="UP000248349"/>
    </source>
</evidence>
<dbReference type="PROSITE" id="PS00122">
    <property type="entry name" value="CARBOXYLESTERASE_B_1"/>
    <property type="match status" value="1"/>
</dbReference>
<dbReference type="FunFam" id="3.40.50.1820:FF:000292">
    <property type="entry name" value="Carboxylic ester hydrolase"/>
    <property type="match status" value="1"/>
</dbReference>
<organism evidence="5 6">
    <name type="scientific">Aspergillus saccharolyticus JOP 1030-1</name>
    <dbReference type="NCBI Taxonomy" id="1450539"/>
    <lineage>
        <taxon>Eukaryota</taxon>
        <taxon>Fungi</taxon>
        <taxon>Dikarya</taxon>
        <taxon>Ascomycota</taxon>
        <taxon>Pezizomycotina</taxon>
        <taxon>Eurotiomycetes</taxon>
        <taxon>Eurotiomycetidae</taxon>
        <taxon>Eurotiales</taxon>
        <taxon>Aspergillaceae</taxon>
        <taxon>Aspergillus</taxon>
        <taxon>Aspergillus subgen. Circumdati</taxon>
    </lineage>
</organism>
<feature type="signal peptide" evidence="3">
    <location>
        <begin position="1"/>
        <end position="19"/>
    </location>
</feature>
<dbReference type="Gene3D" id="3.40.50.1820">
    <property type="entry name" value="alpha/beta hydrolase"/>
    <property type="match status" value="1"/>
</dbReference>
<protein>
    <recommendedName>
        <fullName evidence="3">Carboxylic ester hydrolase</fullName>
        <ecNumber evidence="3">3.1.1.-</ecNumber>
    </recommendedName>
</protein>
<keyword evidence="2 3" id="KW-0378">Hydrolase</keyword>
<dbReference type="InterPro" id="IPR029058">
    <property type="entry name" value="AB_hydrolase_fold"/>
</dbReference>
<reference evidence="5 6" key="1">
    <citation type="submission" date="2016-12" db="EMBL/GenBank/DDBJ databases">
        <title>The genomes of Aspergillus section Nigri reveals drivers in fungal speciation.</title>
        <authorList>
            <consortium name="DOE Joint Genome Institute"/>
            <person name="Vesth T.C."/>
            <person name="Nybo J."/>
            <person name="Theobald S."/>
            <person name="Brandl J."/>
            <person name="Frisvad J.C."/>
            <person name="Nielsen K.F."/>
            <person name="Lyhne E.K."/>
            <person name="Kogle M.E."/>
            <person name="Kuo A."/>
            <person name="Riley R."/>
            <person name="Clum A."/>
            <person name="Nolan M."/>
            <person name="Lipzen A."/>
            <person name="Salamov A."/>
            <person name="Henrissat B."/>
            <person name="Wiebenga A."/>
            <person name="De Vries R.P."/>
            <person name="Grigoriev I.V."/>
            <person name="Mortensen U.H."/>
            <person name="Andersen M.R."/>
            <person name="Baker S.E."/>
        </authorList>
    </citation>
    <scope>NUCLEOTIDE SEQUENCE [LARGE SCALE GENOMIC DNA]</scope>
    <source>
        <strain evidence="5 6">JOP 1030-1</strain>
    </source>
</reference>
<accession>A0A319AAM1</accession>
<dbReference type="PANTHER" id="PTHR43918:SF4">
    <property type="entry name" value="CARBOXYLIC ESTER HYDROLASE"/>
    <property type="match status" value="1"/>
</dbReference>
<dbReference type="InterPro" id="IPR050654">
    <property type="entry name" value="AChE-related_enzymes"/>
</dbReference>
<evidence type="ECO:0000256" key="1">
    <source>
        <dbReference type="ARBA" id="ARBA00005964"/>
    </source>
</evidence>
<dbReference type="RefSeq" id="XP_025434660.1">
    <property type="nucleotide sequence ID" value="XM_025570647.1"/>
</dbReference>
<comment type="similarity">
    <text evidence="1 3">Belongs to the type-B carboxylesterase/lipase family.</text>
</comment>
<gene>
    <name evidence="5" type="ORF">BP01DRAFT_153845</name>
</gene>
<evidence type="ECO:0000256" key="3">
    <source>
        <dbReference type="RuleBase" id="RU361235"/>
    </source>
</evidence>
<sequence length="556" mass="60995">MRTAFICLLGFSAGGLVVSADSAEPTAHVRNGTYVGVRNTEYEQDFFLGMPYAQQPVGNLRFTVPKSLNESWDGERQAKAYSDICVGYGTDSIWYPQSEACLTLNVIRASTVNESSRLPVGVWIHGGGFTEGSSADQRYNMSAIVANAHKIGKPFIAVSLNYRLSTWGFISSSQVSGTGNTNLGLRDQRLALHWIKENIAAFGGDPTKITIWGESAGAMSVGYHLAAYGGRDDGLFRAAIMESGGTIAASPNNYTGYQPLYDDLVAKVNCSNVVDSLQCLREVPFKELNRVLNGTDGLSNYAFSPVIDGDLIQTWGSLQLDRQEFVQVPIIAGTNTDEGTAFGPTGINTTQEFYKYLTDGESGFQLPPNIAKRILELYPDDPSLGIPEFLGSRRALSKGYQWRRTSAYAGDATMHANRRRQCEAWTATNTTAYCYRFNVRSADVPVLSGATHFEEVAFVFNNIAGLGYHYGLPFAGVPESYVQLSQLMTSMWASFIHDLDPNSGIGNDSAVRWQAYGQGRPVDLVFNANTTSYMESDTWRKEGIDYLNSVATAYWR</sequence>
<dbReference type="EC" id="3.1.1.-" evidence="3"/>
<evidence type="ECO:0000259" key="4">
    <source>
        <dbReference type="Pfam" id="PF00135"/>
    </source>
</evidence>
<dbReference type="STRING" id="1450539.A0A319AAM1"/>
<dbReference type="Proteomes" id="UP000248349">
    <property type="component" value="Unassembled WGS sequence"/>
</dbReference>
<dbReference type="OrthoDB" id="408631at2759"/>
<dbReference type="EMBL" id="KZ821221">
    <property type="protein sequence ID" value="PYH48678.1"/>
    <property type="molecule type" value="Genomic_DNA"/>
</dbReference>